<gene>
    <name evidence="2" type="ORF">QE152_g9698</name>
</gene>
<dbReference type="EMBL" id="JASPKY010000084">
    <property type="protein sequence ID" value="KAK9738636.1"/>
    <property type="molecule type" value="Genomic_DNA"/>
</dbReference>
<feature type="transmembrane region" description="Helical" evidence="1">
    <location>
        <begin position="163"/>
        <end position="189"/>
    </location>
</feature>
<keyword evidence="3" id="KW-1185">Reference proteome</keyword>
<accession>A0AAW1LXQ9</accession>
<keyword evidence="1" id="KW-0812">Transmembrane</keyword>
<protein>
    <submittedName>
        <fullName evidence="2">Uncharacterized protein</fullName>
    </submittedName>
</protein>
<proteinExistence type="predicted"/>
<reference evidence="2 3" key="1">
    <citation type="journal article" date="2024" name="BMC Genomics">
        <title>De novo assembly and annotation of Popillia japonica's genome with initial clues to its potential as an invasive pest.</title>
        <authorList>
            <person name="Cucini C."/>
            <person name="Boschi S."/>
            <person name="Funari R."/>
            <person name="Cardaioli E."/>
            <person name="Iannotti N."/>
            <person name="Marturano G."/>
            <person name="Paoli F."/>
            <person name="Bruttini M."/>
            <person name="Carapelli A."/>
            <person name="Frati F."/>
            <person name="Nardi F."/>
        </authorList>
    </citation>
    <scope>NUCLEOTIDE SEQUENCE [LARGE SCALE GENOMIC DNA]</scope>
    <source>
        <strain evidence="2">DMR45628</strain>
    </source>
</reference>
<feature type="transmembrane region" description="Helical" evidence="1">
    <location>
        <begin position="120"/>
        <end position="143"/>
    </location>
</feature>
<name>A0AAW1LXQ9_POPJA</name>
<keyword evidence="1" id="KW-0472">Membrane</keyword>
<feature type="transmembrane region" description="Helical" evidence="1">
    <location>
        <begin position="66"/>
        <end position="86"/>
    </location>
</feature>
<evidence type="ECO:0000256" key="1">
    <source>
        <dbReference type="SAM" id="Phobius"/>
    </source>
</evidence>
<dbReference type="Proteomes" id="UP001458880">
    <property type="component" value="Unassembled WGS sequence"/>
</dbReference>
<dbReference type="PANTHER" id="PTHR33444:SF2">
    <property type="entry name" value="MARVEL DOMAIN-CONTAINING PROTEIN"/>
    <property type="match status" value="1"/>
</dbReference>
<comment type="caution">
    <text evidence="2">The sequence shown here is derived from an EMBL/GenBank/DDBJ whole genome shotgun (WGS) entry which is preliminary data.</text>
</comment>
<keyword evidence="1" id="KW-1133">Transmembrane helix</keyword>
<dbReference type="PANTHER" id="PTHR33444">
    <property type="entry name" value="SI:DKEY-19B23.12-RELATED"/>
    <property type="match status" value="1"/>
</dbReference>
<dbReference type="AlphaFoldDB" id="A0AAW1LXQ9"/>
<dbReference type="InterPro" id="IPR040350">
    <property type="entry name" value="TMEM272"/>
</dbReference>
<evidence type="ECO:0000313" key="2">
    <source>
        <dbReference type="EMBL" id="KAK9738636.1"/>
    </source>
</evidence>
<feature type="transmembrane region" description="Helical" evidence="1">
    <location>
        <begin position="92"/>
        <end position="113"/>
    </location>
</feature>
<evidence type="ECO:0000313" key="3">
    <source>
        <dbReference type="Proteomes" id="UP001458880"/>
    </source>
</evidence>
<sequence length="196" mass="22636">MKSDRKMSIESAEDTEKDEKIEVIDLSLLSPENSRVHSLKKDREFLHSLVSLGTVKEDRRNPVTSGIVILIYSVFTLKLVVGMLSLKTCSSHGIVPLYLIVAGVTGIGIKVLFDTTNRCLFNTLLAMIVFYLIWHVVCSYFIFKDYRPYYDPEIGPYCSRLSYLVAFWSLVLQYMIFAVFIMLCIFRFFMKRNPKT</sequence>
<organism evidence="2 3">
    <name type="scientific">Popillia japonica</name>
    <name type="common">Japanese beetle</name>
    <dbReference type="NCBI Taxonomy" id="7064"/>
    <lineage>
        <taxon>Eukaryota</taxon>
        <taxon>Metazoa</taxon>
        <taxon>Ecdysozoa</taxon>
        <taxon>Arthropoda</taxon>
        <taxon>Hexapoda</taxon>
        <taxon>Insecta</taxon>
        <taxon>Pterygota</taxon>
        <taxon>Neoptera</taxon>
        <taxon>Endopterygota</taxon>
        <taxon>Coleoptera</taxon>
        <taxon>Polyphaga</taxon>
        <taxon>Scarabaeiformia</taxon>
        <taxon>Scarabaeidae</taxon>
        <taxon>Rutelinae</taxon>
        <taxon>Popillia</taxon>
    </lineage>
</organism>